<dbReference type="Gene3D" id="1.10.510.10">
    <property type="entry name" value="Transferase(Phosphotransferase) domain 1"/>
    <property type="match status" value="1"/>
</dbReference>
<dbReference type="Proteomes" id="UP001500121">
    <property type="component" value="Unassembled WGS sequence"/>
</dbReference>
<reference evidence="11" key="1">
    <citation type="journal article" date="2019" name="Int. J. Syst. Evol. Microbiol.">
        <title>The Global Catalogue of Microorganisms (GCM) 10K type strain sequencing project: providing services to taxonomists for standard genome sequencing and annotation.</title>
        <authorList>
            <consortium name="The Broad Institute Genomics Platform"/>
            <consortium name="The Broad Institute Genome Sequencing Center for Infectious Disease"/>
            <person name="Wu L."/>
            <person name="Ma J."/>
        </authorList>
    </citation>
    <scope>NUCLEOTIDE SEQUENCE [LARGE SCALE GENOMIC DNA]</scope>
    <source>
        <strain evidence="11">JCM 19015</strain>
    </source>
</reference>
<evidence type="ECO:0000256" key="2">
    <source>
        <dbReference type="ARBA" id="ARBA00022527"/>
    </source>
</evidence>
<evidence type="ECO:0000256" key="7">
    <source>
        <dbReference type="PROSITE-ProRule" id="PRU10141"/>
    </source>
</evidence>
<keyword evidence="4 7" id="KW-0547">Nucleotide-binding</keyword>
<keyword evidence="11" id="KW-1185">Reference proteome</keyword>
<dbReference type="InterPro" id="IPR011009">
    <property type="entry name" value="Kinase-like_dom_sf"/>
</dbReference>
<evidence type="ECO:0000259" key="9">
    <source>
        <dbReference type="PROSITE" id="PS50011"/>
    </source>
</evidence>
<keyword evidence="2" id="KW-0723">Serine/threonine-protein kinase</keyword>
<dbReference type="InterPro" id="IPR008271">
    <property type="entry name" value="Ser/Thr_kinase_AS"/>
</dbReference>
<feature type="domain" description="Protein kinase" evidence="9">
    <location>
        <begin position="48"/>
        <end position="308"/>
    </location>
</feature>
<accession>A0ABP8ZI76</accession>
<dbReference type="InterPro" id="IPR017441">
    <property type="entry name" value="Protein_kinase_ATP_BS"/>
</dbReference>
<dbReference type="Pfam" id="PF00069">
    <property type="entry name" value="Pkinase"/>
    <property type="match status" value="1"/>
</dbReference>
<dbReference type="PANTHER" id="PTHR43289:SF6">
    <property type="entry name" value="SERINE_THREONINE-PROTEIN KINASE NEKL-3"/>
    <property type="match status" value="1"/>
</dbReference>
<evidence type="ECO:0000313" key="10">
    <source>
        <dbReference type="EMBL" id="GAA4756981.1"/>
    </source>
</evidence>
<keyword evidence="5" id="KW-0418">Kinase</keyword>
<dbReference type="SUPFAM" id="SSF56112">
    <property type="entry name" value="Protein kinase-like (PK-like)"/>
    <property type="match status" value="1"/>
</dbReference>
<dbReference type="Gene3D" id="3.30.200.20">
    <property type="entry name" value="Phosphorylase Kinase, domain 1"/>
    <property type="match status" value="1"/>
</dbReference>
<evidence type="ECO:0000256" key="4">
    <source>
        <dbReference type="ARBA" id="ARBA00022741"/>
    </source>
</evidence>
<dbReference type="Gene3D" id="3.30.450.40">
    <property type="match status" value="1"/>
</dbReference>
<feature type="region of interest" description="Disordered" evidence="8">
    <location>
        <begin position="1"/>
        <end position="31"/>
    </location>
</feature>
<feature type="binding site" evidence="7">
    <location>
        <position position="77"/>
    </location>
    <ligand>
        <name>ATP</name>
        <dbReference type="ChEBI" id="CHEBI:30616"/>
    </ligand>
</feature>
<comment type="caution">
    <text evidence="10">The sequence shown here is derived from an EMBL/GenBank/DDBJ whole genome shotgun (WGS) entry which is preliminary data.</text>
</comment>
<dbReference type="SUPFAM" id="SSF55781">
    <property type="entry name" value="GAF domain-like"/>
    <property type="match status" value="1"/>
</dbReference>
<dbReference type="EMBL" id="BAABLP010000010">
    <property type="protein sequence ID" value="GAA4756981.1"/>
    <property type="molecule type" value="Genomic_DNA"/>
</dbReference>
<evidence type="ECO:0000256" key="8">
    <source>
        <dbReference type="SAM" id="MobiDB-lite"/>
    </source>
</evidence>
<dbReference type="InterPro" id="IPR029016">
    <property type="entry name" value="GAF-like_dom_sf"/>
</dbReference>
<dbReference type="RefSeq" id="WP_345482448.1">
    <property type="nucleotide sequence ID" value="NZ_BAABLP010000010.1"/>
</dbReference>
<dbReference type="SMART" id="SM00220">
    <property type="entry name" value="S_TKc"/>
    <property type="match status" value="1"/>
</dbReference>
<keyword evidence="3" id="KW-0808">Transferase</keyword>
<dbReference type="CDD" id="cd14014">
    <property type="entry name" value="STKc_PknB_like"/>
    <property type="match status" value="1"/>
</dbReference>
<evidence type="ECO:0000256" key="6">
    <source>
        <dbReference type="ARBA" id="ARBA00022840"/>
    </source>
</evidence>
<dbReference type="PANTHER" id="PTHR43289">
    <property type="entry name" value="MITOGEN-ACTIVATED PROTEIN KINASE KINASE KINASE 20-RELATED"/>
    <property type="match status" value="1"/>
</dbReference>
<dbReference type="EC" id="2.7.11.1" evidence="1"/>
<evidence type="ECO:0000256" key="1">
    <source>
        <dbReference type="ARBA" id="ARBA00012513"/>
    </source>
</evidence>
<dbReference type="PROSITE" id="PS00108">
    <property type="entry name" value="PROTEIN_KINASE_ST"/>
    <property type="match status" value="1"/>
</dbReference>
<dbReference type="InterPro" id="IPR000719">
    <property type="entry name" value="Prot_kinase_dom"/>
</dbReference>
<evidence type="ECO:0000313" key="11">
    <source>
        <dbReference type="Proteomes" id="UP001500121"/>
    </source>
</evidence>
<dbReference type="PROSITE" id="PS50011">
    <property type="entry name" value="PROTEIN_KINASE_DOM"/>
    <property type="match status" value="1"/>
</dbReference>
<keyword evidence="6 7" id="KW-0067">ATP-binding</keyword>
<proteinExistence type="predicted"/>
<gene>
    <name evidence="10" type="ORF">GCM10025783_32970</name>
</gene>
<sequence>MASVFGRRARMERAATPPTPDVEVEPARAASPVTASAASAPLVLDGRYEVGERLGSGGMASVHRARDLLLGREVAVKLFRREVTASPDLRLQEIEARVVAALNHSALTTLLDAGIDASHQHAPQIYLVMEYVRGSTLKERLRRGPLGVADACWLCFDLAEGIDYMHQQGFLHRDVKPANILISSQRSARPVVAKLTDFGIATAIGQPDLSEYTVGTAAYLSPEQVEGHDARPESDIYSLGLVLLEAITGEVAFPGSVEDSAFARLVRDPHIPDDVPEAVASVLRRMTARAPEARIGLHQVAIELQQFLADDLVSRRTGGATLAAPAAPPAAVAIDDAPDAVLDALLALTARALQAPKALLVLEGPAGPVVKAQLGWERRVVSGDLATPLLSQGADGPRVLPDAFQRQPVRMPPQVRQDVHAAASAPLRAHDGTHLGVVAVFDHAPRPFGGDDLGALSDSATLVAHELELRGAARRALFDA</sequence>
<evidence type="ECO:0000256" key="3">
    <source>
        <dbReference type="ARBA" id="ARBA00022679"/>
    </source>
</evidence>
<organism evidence="10 11">
    <name type="scientific">Amnibacterium soli</name>
    <dbReference type="NCBI Taxonomy" id="1282736"/>
    <lineage>
        <taxon>Bacteria</taxon>
        <taxon>Bacillati</taxon>
        <taxon>Actinomycetota</taxon>
        <taxon>Actinomycetes</taxon>
        <taxon>Micrococcales</taxon>
        <taxon>Microbacteriaceae</taxon>
        <taxon>Amnibacterium</taxon>
    </lineage>
</organism>
<protein>
    <recommendedName>
        <fullName evidence="1">non-specific serine/threonine protein kinase</fullName>
        <ecNumber evidence="1">2.7.11.1</ecNumber>
    </recommendedName>
</protein>
<dbReference type="PROSITE" id="PS00107">
    <property type="entry name" value="PROTEIN_KINASE_ATP"/>
    <property type="match status" value="1"/>
</dbReference>
<evidence type="ECO:0000256" key="5">
    <source>
        <dbReference type="ARBA" id="ARBA00022777"/>
    </source>
</evidence>
<name>A0ABP8ZI76_9MICO</name>